<evidence type="ECO:0000313" key="1">
    <source>
        <dbReference type="EMBL" id="GAA52090.1"/>
    </source>
</evidence>
<accession>G7YGK7</accession>
<dbReference type="Proteomes" id="UP000008909">
    <property type="component" value="Unassembled WGS sequence"/>
</dbReference>
<reference key="2">
    <citation type="submission" date="2011-10" db="EMBL/GenBank/DDBJ databases">
        <title>The genome and transcriptome sequence of Clonorchis sinensis provide insights into the carcinogenic liver fluke.</title>
        <authorList>
            <person name="Wang X."/>
            <person name="Huang Y."/>
            <person name="Chen W."/>
            <person name="Liu H."/>
            <person name="Guo L."/>
            <person name="Chen Y."/>
            <person name="Luo F."/>
            <person name="Zhou W."/>
            <person name="Sun J."/>
            <person name="Mao Q."/>
            <person name="Liang P."/>
            <person name="Zhou C."/>
            <person name="Tian Y."/>
            <person name="Men J."/>
            <person name="Lv X."/>
            <person name="Huang L."/>
            <person name="Zhou J."/>
            <person name="Hu Y."/>
            <person name="Li R."/>
            <person name="Zhang F."/>
            <person name="Lei H."/>
            <person name="Li X."/>
            <person name="Hu X."/>
            <person name="Liang C."/>
            <person name="Xu J."/>
            <person name="Wu Z."/>
            <person name="Yu X."/>
        </authorList>
    </citation>
    <scope>NUCLEOTIDE SEQUENCE</scope>
    <source>
        <strain>Henan</strain>
    </source>
</reference>
<dbReference type="AlphaFoldDB" id="G7YGK7"/>
<keyword evidence="2" id="KW-1185">Reference proteome</keyword>
<evidence type="ECO:0000313" key="2">
    <source>
        <dbReference type="Proteomes" id="UP000008909"/>
    </source>
</evidence>
<protein>
    <submittedName>
        <fullName evidence="1">Uncharacterized protein</fullName>
    </submittedName>
</protein>
<organism evidence="1 2">
    <name type="scientific">Clonorchis sinensis</name>
    <name type="common">Chinese liver fluke</name>
    <dbReference type="NCBI Taxonomy" id="79923"/>
    <lineage>
        <taxon>Eukaryota</taxon>
        <taxon>Metazoa</taxon>
        <taxon>Spiralia</taxon>
        <taxon>Lophotrochozoa</taxon>
        <taxon>Platyhelminthes</taxon>
        <taxon>Trematoda</taxon>
        <taxon>Digenea</taxon>
        <taxon>Opisthorchiida</taxon>
        <taxon>Opisthorchiata</taxon>
        <taxon>Opisthorchiidae</taxon>
        <taxon>Clonorchis</taxon>
    </lineage>
</organism>
<gene>
    <name evidence="1" type="ORF">CLF_107323</name>
</gene>
<name>G7YGK7_CLOSI</name>
<sequence>METAKGGADDPTFLMLFHEAFLPSVLNLDSNLIFRSICGASSKCCRFVSVTASWTVDHQRTNEFDIQLVKFNTEPPTQKLSSRFQASVVLPDWEVLIGGPIDRHIQNMLLGRSSRPLQNPAASNTGNKMFSTGFKCLWCYLTGGPIDRQNQGMLLDRRSWRRAFRSHHSSMNMSPIQT</sequence>
<dbReference type="EMBL" id="DF143239">
    <property type="protein sequence ID" value="GAA52090.1"/>
    <property type="molecule type" value="Genomic_DNA"/>
</dbReference>
<reference evidence="1" key="1">
    <citation type="journal article" date="2011" name="Genome Biol.">
        <title>The draft genome of the carcinogenic human liver fluke Clonorchis sinensis.</title>
        <authorList>
            <person name="Wang X."/>
            <person name="Chen W."/>
            <person name="Huang Y."/>
            <person name="Sun J."/>
            <person name="Men J."/>
            <person name="Liu H."/>
            <person name="Luo F."/>
            <person name="Guo L."/>
            <person name="Lv X."/>
            <person name="Deng C."/>
            <person name="Zhou C."/>
            <person name="Fan Y."/>
            <person name="Li X."/>
            <person name="Huang L."/>
            <person name="Hu Y."/>
            <person name="Liang C."/>
            <person name="Hu X."/>
            <person name="Xu J."/>
            <person name="Yu X."/>
        </authorList>
    </citation>
    <scope>NUCLEOTIDE SEQUENCE [LARGE SCALE GENOMIC DNA]</scope>
    <source>
        <strain evidence="1">Henan</strain>
    </source>
</reference>
<proteinExistence type="predicted"/>